<keyword evidence="4" id="KW-0472">Membrane</keyword>
<feature type="domain" description="LicD/FKTN/FKRP nucleotidyltransferase" evidence="7">
    <location>
        <begin position="139"/>
        <end position="268"/>
    </location>
</feature>
<evidence type="ECO:0000256" key="1">
    <source>
        <dbReference type="ARBA" id="ARBA00004167"/>
    </source>
</evidence>
<feature type="chain" id="PRO_5042936250" description="LicD/FKTN/FKRP nucleotidyltransferase domain-containing protein" evidence="6">
    <location>
        <begin position="32"/>
        <end position="347"/>
    </location>
</feature>
<dbReference type="PANTHER" id="PTHR15407:SF28">
    <property type="entry name" value="RIBITOL-5-PHOSPHATE TRANSFERASE FKTN"/>
    <property type="match status" value="1"/>
</dbReference>
<dbReference type="AlphaFoldDB" id="A0AAN6YVF1"/>
<reference evidence="8" key="2">
    <citation type="submission" date="2023-05" db="EMBL/GenBank/DDBJ databases">
        <authorList>
            <consortium name="Lawrence Berkeley National Laboratory"/>
            <person name="Steindorff A."/>
            <person name="Hensen N."/>
            <person name="Bonometti L."/>
            <person name="Westerberg I."/>
            <person name="Brannstrom I.O."/>
            <person name="Guillou S."/>
            <person name="Cros-Aarteil S."/>
            <person name="Calhoun S."/>
            <person name="Haridas S."/>
            <person name="Kuo A."/>
            <person name="Mondo S."/>
            <person name="Pangilinan J."/>
            <person name="Riley R."/>
            <person name="Labutti K."/>
            <person name="Andreopoulos B."/>
            <person name="Lipzen A."/>
            <person name="Chen C."/>
            <person name="Yanf M."/>
            <person name="Daum C."/>
            <person name="Ng V."/>
            <person name="Clum A."/>
            <person name="Ohm R."/>
            <person name="Martin F."/>
            <person name="Silar P."/>
            <person name="Natvig D."/>
            <person name="Lalanne C."/>
            <person name="Gautier V."/>
            <person name="Ament-Velasquez S.L."/>
            <person name="Kruys A."/>
            <person name="Hutchinson M.I."/>
            <person name="Powell A.J."/>
            <person name="Barry K."/>
            <person name="Miller A.N."/>
            <person name="Grigoriev I.V."/>
            <person name="Debuchy R."/>
            <person name="Gladieux P."/>
            <person name="Thoren M.H."/>
            <person name="Johannesson H."/>
        </authorList>
    </citation>
    <scope>NUCLEOTIDE SEQUENCE</scope>
    <source>
        <strain evidence="8">CBS 508.74</strain>
    </source>
</reference>
<evidence type="ECO:0000256" key="5">
    <source>
        <dbReference type="SAM" id="MobiDB-lite"/>
    </source>
</evidence>
<keyword evidence="3" id="KW-1133">Transmembrane helix</keyword>
<dbReference type="GO" id="GO:0009100">
    <property type="term" value="P:glycoprotein metabolic process"/>
    <property type="evidence" value="ECO:0007669"/>
    <property type="project" value="UniProtKB-ARBA"/>
</dbReference>
<protein>
    <recommendedName>
        <fullName evidence="7">LicD/FKTN/FKRP nucleotidyltransferase domain-containing protein</fullName>
    </recommendedName>
</protein>
<name>A0AAN6YVF1_9PEZI</name>
<dbReference type="GeneID" id="89937052"/>
<dbReference type="Proteomes" id="UP001302812">
    <property type="component" value="Unassembled WGS sequence"/>
</dbReference>
<gene>
    <name evidence="8" type="ORF">N656DRAFT_746586</name>
</gene>
<keyword evidence="9" id="KW-1185">Reference proteome</keyword>
<feature type="signal peptide" evidence="6">
    <location>
        <begin position="1"/>
        <end position="31"/>
    </location>
</feature>
<dbReference type="InterPro" id="IPR007074">
    <property type="entry name" value="LicD/FKTN/FKRP_NTP_transf"/>
</dbReference>
<evidence type="ECO:0000313" key="8">
    <source>
        <dbReference type="EMBL" id="KAK4115491.1"/>
    </source>
</evidence>
<keyword evidence="6" id="KW-0732">Signal</keyword>
<dbReference type="RefSeq" id="XP_064673061.1">
    <property type="nucleotide sequence ID" value="XM_064812927.1"/>
</dbReference>
<evidence type="ECO:0000256" key="2">
    <source>
        <dbReference type="ARBA" id="ARBA00022692"/>
    </source>
</evidence>
<evidence type="ECO:0000313" key="9">
    <source>
        <dbReference type="Proteomes" id="UP001302812"/>
    </source>
</evidence>
<keyword evidence="2" id="KW-0812">Transmembrane</keyword>
<dbReference type="Pfam" id="PF04991">
    <property type="entry name" value="LicD"/>
    <property type="match status" value="2"/>
</dbReference>
<accession>A0AAN6YVF1</accession>
<dbReference type="InterPro" id="IPR009644">
    <property type="entry name" value="FKTN/MNN4/W02B3.4-1"/>
</dbReference>
<evidence type="ECO:0000256" key="3">
    <source>
        <dbReference type="ARBA" id="ARBA00022989"/>
    </source>
</evidence>
<reference evidence="8" key="1">
    <citation type="journal article" date="2023" name="Mol. Phylogenet. Evol.">
        <title>Genome-scale phylogeny and comparative genomics of the fungal order Sordariales.</title>
        <authorList>
            <person name="Hensen N."/>
            <person name="Bonometti L."/>
            <person name="Westerberg I."/>
            <person name="Brannstrom I.O."/>
            <person name="Guillou S."/>
            <person name="Cros-Aarteil S."/>
            <person name="Calhoun S."/>
            <person name="Haridas S."/>
            <person name="Kuo A."/>
            <person name="Mondo S."/>
            <person name="Pangilinan J."/>
            <person name="Riley R."/>
            <person name="LaButti K."/>
            <person name="Andreopoulos B."/>
            <person name="Lipzen A."/>
            <person name="Chen C."/>
            <person name="Yan M."/>
            <person name="Daum C."/>
            <person name="Ng V."/>
            <person name="Clum A."/>
            <person name="Steindorff A."/>
            <person name="Ohm R.A."/>
            <person name="Martin F."/>
            <person name="Silar P."/>
            <person name="Natvig D.O."/>
            <person name="Lalanne C."/>
            <person name="Gautier V."/>
            <person name="Ament-Velasquez S.L."/>
            <person name="Kruys A."/>
            <person name="Hutchinson M.I."/>
            <person name="Powell A.J."/>
            <person name="Barry K."/>
            <person name="Miller A.N."/>
            <person name="Grigoriev I.V."/>
            <person name="Debuchy R."/>
            <person name="Gladieux P."/>
            <person name="Hiltunen Thoren M."/>
            <person name="Johannesson H."/>
        </authorList>
    </citation>
    <scope>NUCLEOTIDE SEQUENCE</scope>
    <source>
        <strain evidence="8">CBS 508.74</strain>
    </source>
</reference>
<feature type="region of interest" description="Disordered" evidence="5">
    <location>
        <begin position="43"/>
        <end position="90"/>
    </location>
</feature>
<dbReference type="PANTHER" id="PTHR15407">
    <property type="entry name" value="FUKUTIN-RELATED"/>
    <property type="match status" value="1"/>
</dbReference>
<comment type="caution">
    <text evidence="8">The sequence shown here is derived from an EMBL/GenBank/DDBJ whole genome shotgun (WGS) entry which is preliminary data.</text>
</comment>
<dbReference type="GO" id="GO:0016020">
    <property type="term" value="C:membrane"/>
    <property type="evidence" value="ECO:0007669"/>
    <property type="project" value="UniProtKB-SubCell"/>
</dbReference>
<feature type="domain" description="LicD/FKTN/FKRP nucleotidyltransferase" evidence="7">
    <location>
        <begin position="278"/>
        <end position="316"/>
    </location>
</feature>
<sequence>MKVSSFPSCSFPVLLPLITFLLVSTLLGAAAVYRSSDETLFPFSSQQQQQQQPQRQPQSHSQSQPQGDQQQHQQQQQQPTKSQTPRPVPTEQQEYKYFHEAGWTEQLVHYDARFFRGEVPYAAHRTELEHLIRSYLSTCRALGVETWLAHGTLLGWWWNGRIMPWDFDLDVQVSGATLAELAARHNGSVHEYTYWEEQPRSDAEQQQQESDGDGAVVEVEKYKMYLLDVNPSYAEVGRRQGQNVIDARWIDLDTGMFVDITSLVEREPASQPGVWSCKNYHRYKTQDLWPLRETEFEGVPALVPFEFEKILVDEYGEKSLVVTEWEGHRWNPDLKEWVRMNKTEDAS</sequence>
<feature type="compositionally biased region" description="Low complexity" evidence="5">
    <location>
        <begin position="44"/>
        <end position="85"/>
    </location>
</feature>
<evidence type="ECO:0000259" key="7">
    <source>
        <dbReference type="Pfam" id="PF04991"/>
    </source>
</evidence>
<dbReference type="EMBL" id="MU853334">
    <property type="protein sequence ID" value="KAK4115491.1"/>
    <property type="molecule type" value="Genomic_DNA"/>
</dbReference>
<organism evidence="8 9">
    <name type="scientific">Canariomyces notabilis</name>
    <dbReference type="NCBI Taxonomy" id="2074819"/>
    <lineage>
        <taxon>Eukaryota</taxon>
        <taxon>Fungi</taxon>
        <taxon>Dikarya</taxon>
        <taxon>Ascomycota</taxon>
        <taxon>Pezizomycotina</taxon>
        <taxon>Sordariomycetes</taxon>
        <taxon>Sordariomycetidae</taxon>
        <taxon>Sordariales</taxon>
        <taxon>Chaetomiaceae</taxon>
        <taxon>Canariomyces</taxon>
    </lineage>
</organism>
<evidence type="ECO:0000256" key="6">
    <source>
        <dbReference type="SAM" id="SignalP"/>
    </source>
</evidence>
<comment type="subcellular location">
    <subcellularLocation>
        <location evidence="1">Membrane</location>
        <topology evidence="1">Single-pass membrane protein</topology>
    </subcellularLocation>
</comment>
<evidence type="ECO:0000256" key="4">
    <source>
        <dbReference type="ARBA" id="ARBA00023136"/>
    </source>
</evidence>
<proteinExistence type="predicted"/>